<protein>
    <submittedName>
        <fullName evidence="1">Uncharacterized protein</fullName>
    </submittedName>
</protein>
<keyword evidence="2" id="KW-1185">Reference proteome</keyword>
<evidence type="ECO:0000313" key="2">
    <source>
        <dbReference type="Proteomes" id="UP000319908"/>
    </source>
</evidence>
<dbReference type="Proteomes" id="UP000319908">
    <property type="component" value="Unassembled WGS sequence"/>
</dbReference>
<dbReference type="OrthoDB" id="6854449at2"/>
<dbReference type="EMBL" id="SJPU01000001">
    <property type="protein sequence ID" value="TWU18022.1"/>
    <property type="molecule type" value="Genomic_DNA"/>
</dbReference>
<sequence length="100" mass="10910">MSVPFGAIPVPVRRVICVYYLRNGHHYAWAFTPETRQAAQRDVARWGAMELELTWADAAKILTRVRTARLGHDDMHPGCDGVAWAKTMSVASGAKSGGAA</sequence>
<organism evidence="1 2">
    <name type="scientific">Allorhodopirellula heiligendammensis</name>
    <dbReference type="NCBI Taxonomy" id="2714739"/>
    <lineage>
        <taxon>Bacteria</taxon>
        <taxon>Pseudomonadati</taxon>
        <taxon>Planctomycetota</taxon>
        <taxon>Planctomycetia</taxon>
        <taxon>Pirellulales</taxon>
        <taxon>Pirellulaceae</taxon>
        <taxon>Allorhodopirellula</taxon>
    </lineage>
</organism>
<dbReference type="AlphaFoldDB" id="A0A5C6C1K5"/>
<evidence type="ECO:0000313" key="1">
    <source>
        <dbReference type="EMBL" id="TWU18022.1"/>
    </source>
</evidence>
<proteinExistence type="predicted"/>
<accession>A0A5C6C1K5</accession>
<comment type="caution">
    <text evidence="1">The sequence shown here is derived from an EMBL/GenBank/DDBJ whole genome shotgun (WGS) entry which is preliminary data.</text>
</comment>
<dbReference type="RefSeq" id="WP_146405045.1">
    <property type="nucleotide sequence ID" value="NZ_SJPU01000001.1"/>
</dbReference>
<reference evidence="1 2" key="1">
    <citation type="journal article" date="2020" name="Antonie Van Leeuwenhoek">
        <title>Rhodopirellula heiligendammensis sp. nov., Rhodopirellula pilleata sp. nov., and Rhodopirellula solitaria sp. nov. isolated from natural or artificial marine surfaces in Northern Germany and California, USA, and emended description of the genus Rhodopirellula.</title>
        <authorList>
            <person name="Kallscheuer N."/>
            <person name="Wiegand S."/>
            <person name="Jogler M."/>
            <person name="Boedeker C."/>
            <person name="Peeters S.H."/>
            <person name="Rast P."/>
            <person name="Heuer A."/>
            <person name="Jetten M.S.M."/>
            <person name="Rohde M."/>
            <person name="Jogler C."/>
        </authorList>
    </citation>
    <scope>NUCLEOTIDE SEQUENCE [LARGE SCALE GENOMIC DNA]</scope>
    <source>
        <strain evidence="1 2">Poly21</strain>
    </source>
</reference>
<gene>
    <name evidence="1" type="ORF">Poly21_01750</name>
</gene>
<name>A0A5C6C1K5_9BACT</name>